<comment type="catalytic activity">
    <reaction evidence="1">
        <text>Endohydrolysis of (1-&gt;4)-beta-D-xylosidic linkages in xylans.</text>
        <dbReference type="EC" id="3.2.1.8"/>
    </reaction>
</comment>
<dbReference type="InterPro" id="IPR035971">
    <property type="entry name" value="CBD_sf"/>
</dbReference>
<evidence type="ECO:0000256" key="8">
    <source>
        <dbReference type="ARBA" id="ARBA00023295"/>
    </source>
</evidence>
<dbReference type="GO" id="GO:0031176">
    <property type="term" value="F:endo-1,4-beta-xylanase activity"/>
    <property type="evidence" value="ECO:0007669"/>
    <property type="project" value="UniProtKB-EC"/>
</dbReference>
<gene>
    <name evidence="14" type="ORF">Ae201684_016336</name>
</gene>
<feature type="chain" id="PRO_5026084762" description="endo-1,4-beta-xylanase" evidence="11">
    <location>
        <begin position="21"/>
        <end position="435"/>
    </location>
</feature>
<evidence type="ECO:0000256" key="7">
    <source>
        <dbReference type="ARBA" id="ARBA00023277"/>
    </source>
</evidence>
<keyword evidence="15" id="KW-1185">Reference proteome</keyword>
<reference evidence="14 15" key="1">
    <citation type="submission" date="2019-07" db="EMBL/GenBank/DDBJ databases">
        <title>Genomics analysis of Aphanomyces spp. identifies a new class of oomycete effector associated with host adaptation.</title>
        <authorList>
            <person name="Gaulin E."/>
        </authorList>
    </citation>
    <scope>NUCLEOTIDE SEQUENCE [LARGE SCALE GENOMIC DNA]</scope>
    <source>
        <strain evidence="14 15">ATCC 201684</strain>
    </source>
</reference>
<dbReference type="VEuPathDB" id="FungiDB:AeMF1_012724"/>
<dbReference type="EMBL" id="VJMJ01000249">
    <property type="protein sequence ID" value="KAF0725184.1"/>
    <property type="molecule type" value="Genomic_DNA"/>
</dbReference>
<dbReference type="PRINTS" id="PR00134">
    <property type="entry name" value="GLHYDRLASE10"/>
</dbReference>
<dbReference type="PANTHER" id="PTHR31490:SF88">
    <property type="entry name" value="BETA-XYLANASE"/>
    <property type="match status" value="1"/>
</dbReference>
<dbReference type="AlphaFoldDB" id="A0A6G0WCZ6"/>
<dbReference type="GO" id="GO:0030248">
    <property type="term" value="F:cellulose binding"/>
    <property type="evidence" value="ECO:0007669"/>
    <property type="project" value="InterPro"/>
</dbReference>
<feature type="domain" description="GH10" evidence="13">
    <location>
        <begin position="136"/>
        <end position="430"/>
    </location>
</feature>
<evidence type="ECO:0000256" key="2">
    <source>
        <dbReference type="ARBA" id="ARBA00007495"/>
    </source>
</evidence>
<protein>
    <recommendedName>
        <fullName evidence="3">endo-1,4-beta-xylanase</fullName>
        <ecNumber evidence="3">3.2.1.8</ecNumber>
    </recommendedName>
</protein>
<dbReference type="SUPFAM" id="SSF51445">
    <property type="entry name" value="(Trans)glycosidases"/>
    <property type="match status" value="1"/>
</dbReference>
<evidence type="ECO:0000256" key="6">
    <source>
        <dbReference type="ARBA" id="ARBA00022801"/>
    </source>
</evidence>
<feature type="compositionally biased region" description="Low complexity" evidence="10">
    <location>
        <begin position="66"/>
        <end position="130"/>
    </location>
</feature>
<evidence type="ECO:0000256" key="11">
    <source>
        <dbReference type="SAM" id="SignalP"/>
    </source>
</evidence>
<feature type="signal peptide" evidence="11">
    <location>
        <begin position="1"/>
        <end position="20"/>
    </location>
</feature>
<dbReference type="Pfam" id="PF00331">
    <property type="entry name" value="Glyco_hydro_10"/>
    <property type="match status" value="1"/>
</dbReference>
<dbReference type="PROSITE" id="PS00562">
    <property type="entry name" value="CBM1_1"/>
    <property type="match status" value="1"/>
</dbReference>
<sequence>MKISATIAALATSFAVVVQSQVAEWGPCGGVGYTGPTECNAGLVCVQYSQYYSQCLAPSNAPPSSPTTAPTTKPTTKAPATAATTAKPTTNAPATAAPTVKPTTKAPVTAAPTTKAPTTAPTSPPSSSSSIYFGTATDNPTNYGTIVPDNFNLLVSENGMKWDAHERSAGVFDFSKSLSEIAYAKQHNMKMRGHCLVWHNQMPSFYCSSFVNGGCVSTTLTATQLWAAIETRIQKTFAALNDPTIIAWDVLNEAVADDGSGLKKDVFYNTLGPDYVTQIFTLARKYAPAGVKLFYNDYNCDAAGAKADQCFKLVSGLKAKGLVDGMGFQMHLMTQYGENSQMGGMAANFKRYSDLGITIHVTEMDVGTSDFTLQAQWYAQVATNCQQNPKCEAFVVWGVSDKDSWRAQYTPLLFDGNLQKKPAFNAAYDVIKKGH</sequence>
<keyword evidence="7" id="KW-0119">Carbohydrate metabolism</keyword>
<dbReference type="SMART" id="SM00633">
    <property type="entry name" value="Glyco_10"/>
    <property type="match status" value="1"/>
</dbReference>
<evidence type="ECO:0000256" key="3">
    <source>
        <dbReference type="ARBA" id="ARBA00012590"/>
    </source>
</evidence>
<dbReference type="SUPFAM" id="SSF57180">
    <property type="entry name" value="Cellulose-binding domain"/>
    <property type="match status" value="1"/>
</dbReference>
<organism evidence="14 15">
    <name type="scientific">Aphanomyces euteiches</name>
    <dbReference type="NCBI Taxonomy" id="100861"/>
    <lineage>
        <taxon>Eukaryota</taxon>
        <taxon>Sar</taxon>
        <taxon>Stramenopiles</taxon>
        <taxon>Oomycota</taxon>
        <taxon>Saprolegniomycetes</taxon>
        <taxon>Saprolegniales</taxon>
        <taxon>Verrucalvaceae</taxon>
        <taxon>Aphanomyces</taxon>
    </lineage>
</organism>
<dbReference type="Pfam" id="PF00734">
    <property type="entry name" value="CBM_1"/>
    <property type="match status" value="1"/>
</dbReference>
<evidence type="ECO:0000256" key="10">
    <source>
        <dbReference type="SAM" id="MobiDB-lite"/>
    </source>
</evidence>
<keyword evidence="4" id="KW-0858">Xylan degradation</keyword>
<feature type="region of interest" description="Disordered" evidence="10">
    <location>
        <begin position="59"/>
        <end position="131"/>
    </location>
</feature>
<feature type="domain" description="CBM1" evidence="12">
    <location>
        <begin position="20"/>
        <end position="56"/>
    </location>
</feature>
<dbReference type="PROSITE" id="PS51164">
    <property type="entry name" value="CBM1_2"/>
    <property type="match status" value="1"/>
</dbReference>
<comment type="caution">
    <text evidence="14">The sequence shown here is derived from an EMBL/GenBank/DDBJ whole genome shotgun (WGS) entry which is preliminary data.</text>
</comment>
<evidence type="ECO:0000313" key="15">
    <source>
        <dbReference type="Proteomes" id="UP000481153"/>
    </source>
</evidence>
<proteinExistence type="inferred from homology"/>
<keyword evidence="6" id="KW-0378">Hydrolase</keyword>
<dbReference type="Proteomes" id="UP000481153">
    <property type="component" value="Unassembled WGS sequence"/>
</dbReference>
<accession>A0A6G0WCZ6</accession>
<evidence type="ECO:0000313" key="14">
    <source>
        <dbReference type="EMBL" id="KAF0725184.1"/>
    </source>
</evidence>
<evidence type="ECO:0000256" key="1">
    <source>
        <dbReference type="ARBA" id="ARBA00000681"/>
    </source>
</evidence>
<dbReference type="InterPro" id="IPR017853">
    <property type="entry name" value="GH"/>
</dbReference>
<dbReference type="GO" id="GO:0005576">
    <property type="term" value="C:extracellular region"/>
    <property type="evidence" value="ECO:0007669"/>
    <property type="project" value="InterPro"/>
</dbReference>
<dbReference type="SMART" id="SM00236">
    <property type="entry name" value="fCBD"/>
    <property type="match status" value="1"/>
</dbReference>
<dbReference type="Gene3D" id="3.20.20.80">
    <property type="entry name" value="Glycosidases"/>
    <property type="match status" value="1"/>
</dbReference>
<dbReference type="InterPro" id="IPR000254">
    <property type="entry name" value="CBD"/>
</dbReference>
<dbReference type="InterPro" id="IPR044846">
    <property type="entry name" value="GH10"/>
</dbReference>
<evidence type="ECO:0000259" key="12">
    <source>
        <dbReference type="PROSITE" id="PS51164"/>
    </source>
</evidence>
<dbReference type="PANTHER" id="PTHR31490">
    <property type="entry name" value="GLYCOSYL HYDROLASE"/>
    <property type="match status" value="1"/>
</dbReference>
<evidence type="ECO:0000256" key="5">
    <source>
        <dbReference type="ARBA" id="ARBA00022729"/>
    </source>
</evidence>
<dbReference type="EC" id="3.2.1.8" evidence="3"/>
<comment type="similarity">
    <text evidence="2">Belongs to the glycosyl hydrolase 10 (cellulase F) family.</text>
</comment>
<keyword evidence="8" id="KW-0326">Glycosidase</keyword>
<evidence type="ECO:0000259" key="13">
    <source>
        <dbReference type="PROSITE" id="PS51760"/>
    </source>
</evidence>
<dbReference type="InterPro" id="IPR001000">
    <property type="entry name" value="GH10_dom"/>
</dbReference>
<evidence type="ECO:0000256" key="4">
    <source>
        <dbReference type="ARBA" id="ARBA00022651"/>
    </source>
</evidence>
<name>A0A6G0WCZ6_9STRA</name>
<dbReference type="PROSITE" id="PS51760">
    <property type="entry name" value="GH10_2"/>
    <property type="match status" value="1"/>
</dbReference>
<evidence type="ECO:0000256" key="9">
    <source>
        <dbReference type="ARBA" id="ARBA00023326"/>
    </source>
</evidence>
<keyword evidence="5 11" id="KW-0732">Signal</keyword>
<keyword evidence="9" id="KW-0624">Polysaccharide degradation</keyword>
<dbReference type="GO" id="GO:0045493">
    <property type="term" value="P:xylan catabolic process"/>
    <property type="evidence" value="ECO:0007669"/>
    <property type="project" value="UniProtKB-KW"/>
</dbReference>